<keyword evidence="3" id="KW-0238">DNA-binding</keyword>
<evidence type="ECO:0000313" key="6">
    <source>
        <dbReference type="EMBL" id="MFC6870734.1"/>
    </source>
</evidence>
<dbReference type="Gene3D" id="1.10.10.10">
    <property type="entry name" value="Winged helix-like DNA-binding domain superfamily/Winged helix DNA-binding domain"/>
    <property type="match status" value="1"/>
</dbReference>
<dbReference type="Pfam" id="PF03466">
    <property type="entry name" value="LysR_substrate"/>
    <property type="match status" value="1"/>
</dbReference>
<protein>
    <submittedName>
        <fullName evidence="6">LysR family transcriptional regulator</fullName>
    </submittedName>
</protein>
<dbReference type="InterPro" id="IPR000847">
    <property type="entry name" value="LysR_HTH_N"/>
</dbReference>
<keyword evidence="7" id="KW-1185">Reference proteome</keyword>
<name>A0ABW2C9J7_9PSEU</name>
<comment type="similarity">
    <text evidence="1">Belongs to the LysR transcriptional regulatory family.</text>
</comment>
<evidence type="ECO:0000256" key="4">
    <source>
        <dbReference type="ARBA" id="ARBA00023163"/>
    </source>
</evidence>
<dbReference type="SUPFAM" id="SSF46785">
    <property type="entry name" value="Winged helix' DNA-binding domain"/>
    <property type="match status" value="1"/>
</dbReference>
<dbReference type="CDD" id="cd08412">
    <property type="entry name" value="PBP2_PAO1_like"/>
    <property type="match status" value="1"/>
</dbReference>
<sequence>MPTEPGFTLVQLRYFAAAAELRSMTAAAKELVVSQSAISTAIAHLERDLGVQLLLRRHAQGLALTEAGARFLQELRGFLAHASDLVDVAHGLGEALIGDLTVGVFQTLAPFHMPRLLTDFASRYPAVRVSLLEGQTEEMEQALLSGACELALLYDLDLDEHIETEPLAEVPPYVIVPPEHPLAATDGVRLADLAGEPLVLLDLPHSKEYFQALVQRSRVEPRIQYRTRSYEMVRSLVAAGRGYAILNQRPASDVTYDGGRVAALPLRDDVPALPMVLARVKGVRLTARASAFAARCRALLGEPSTKQMT</sequence>
<organism evidence="6 7">
    <name type="scientific">Haloechinothrix salitolerans</name>
    <dbReference type="NCBI Taxonomy" id="926830"/>
    <lineage>
        <taxon>Bacteria</taxon>
        <taxon>Bacillati</taxon>
        <taxon>Actinomycetota</taxon>
        <taxon>Actinomycetes</taxon>
        <taxon>Pseudonocardiales</taxon>
        <taxon>Pseudonocardiaceae</taxon>
        <taxon>Haloechinothrix</taxon>
    </lineage>
</organism>
<feature type="domain" description="HTH lysR-type" evidence="5">
    <location>
        <begin position="7"/>
        <end position="65"/>
    </location>
</feature>
<keyword evidence="2" id="KW-0805">Transcription regulation</keyword>
<evidence type="ECO:0000256" key="2">
    <source>
        <dbReference type="ARBA" id="ARBA00023015"/>
    </source>
</evidence>
<dbReference type="InterPro" id="IPR005119">
    <property type="entry name" value="LysR_subst-bd"/>
</dbReference>
<dbReference type="EMBL" id="JBHSXX010000001">
    <property type="protein sequence ID" value="MFC6870734.1"/>
    <property type="molecule type" value="Genomic_DNA"/>
</dbReference>
<dbReference type="InterPro" id="IPR036388">
    <property type="entry name" value="WH-like_DNA-bd_sf"/>
</dbReference>
<dbReference type="PROSITE" id="PS50931">
    <property type="entry name" value="HTH_LYSR"/>
    <property type="match status" value="1"/>
</dbReference>
<accession>A0ABW2C9J7</accession>
<evidence type="ECO:0000259" key="5">
    <source>
        <dbReference type="PROSITE" id="PS50931"/>
    </source>
</evidence>
<proteinExistence type="inferred from homology"/>
<dbReference type="Pfam" id="PF00126">
    <property type="entry name" value="HTH_1"/>
    <property type="match status" value="1"/>
</dbReference>
<dbReference type="InterPro" id="IPR036390">
    <property type="entry name" value="WH_DNA-bd_sf"/>
</dbReference>
<dbReference type="PANTHER" id="PTHR30346">
    <property type="entry name" value="TRANSCRIPTIONAL DUAL REGULATOR HCAR-RELATED"/>
    <property type="match status" value="1"/>
</dbReference>
<dbReference type="Proteomes" id="UP001596337">
    <property type="component" value="Unassembled WGS sequence"/>
</dbReference>
<gene>
    <name evidence="6" type="ORF">ACFQGD_26745</name>
</gene>
<dbReference type="PANTHER" id="PTHR30346:SF0">
    <property type="entry name" value="HCA OPERON TRANSCRIPTIONAL ACTIVATOR HCAR"/>
    <property type="match status" value="1"/>
</dbReference>
<comment type="caution">
    <text evidence="6">The sequence shown here is derived from an EMBL/GenBank/DDBJ whole genome shotgun (WGS) entry which is preliminary data.</text>
</comment>
<evidence type="ECO:0000256" key="1">
    <source>
        <dbReference type="ARBA" id="ARBA00009437"/>
    </source>
</evidence>
<dbReference type="PRINTS" id="PR00039">
    <property type="entry name" value="HTHLYSR"/>
</dbReference>
<evidence type="ECO:0000313" key="7">
    <source>
        <dbReference type="Proteomes" id="UP001596337"/>
    </source>
</evidence>
<dbReference type="Gene3D" id="3.40.190.10">
    <property type="entry name" value="Periplasmic binding protein-like II"/>
    <property type="match status" value="2"/>
</dbReference>
<dbReference type="RefSeq" id="WP_345405179.1">
    <property type="nucleotide sequence ID" value="NZ_BAABLA010000119.1"/>
</dbReference>
<dbReference type="SUPFAM" id="SSF53850">
    <property type="entry name" value="Periplasmic binding protein-like II"/>
    <property type="match status" value="1"/>
</dbReference>
<evidence type="ECO:0000256" key="3">
    <source>
        <dbReference type="ARBA" id="ARBA00023125"/>
    </source>
</evidence>
<keyword evidence="4" id="KW-0804">Transcription</keyword>
<reference evidence="7" key="1">
    <citation type="journal article" date="2019" name="Int. J. Syst. Evol. Microbiol.">
        <title>The Global Catalogue of Microorganisms (GCM) 10K type strain sequencing project: providing services to taxonomists for standard genome sequencing and annotation.</title>
        <authorList>
            <consortium name="The Broad Institute Genomics Platform"/>
            <consortium name="The Broad Institute Genome Sequencing Center for Infectious Disease"/>
            <person name="Wu L."/>
            <person name="Ma J."/>
        </authorList>
    </citation>
    <scope>NUCLEOTIDE SEQUENCE [LARGE SCALE GENOMIC DNA]</scope>
    <source>
        <strain evidence="7">KCTC 32255</strain>
    </source>
</reference>